<name>A0AAE0IV08_9PEZI</name>
<keyword evidence="3" id="KW-1185">Reference proteome</keyword>
<evidence type="ECO:0000256" key="1">
    <source>
        <dbReference type="SAM" id="SignalP"/>
    </source>
</evidence>
<organism evidence="2 3">
    <name type="scientific">Cercophora scortea</name>
    <dbReference type="NCBI Taxonomy" id="314031"/>
    <lineage>
        <taxon>Eukaryota</taxon>
        <taxon>Fungi</taxon>
        <taxon>Dikarya</taxon>
        <taxon>Ascomycota</taxon>
        <taxon>Pezizomycotina</taxon>
        <taxon>Sordariomycetes</taxon>
        <taxon>Sordariomycetidae</taxon>
        <taxon>Sordariales</taxon>
        <taxon>Lasiosphaeriaceae</taxon>
        <taxon>Cercophora</taxon>
    </lineage>
</organism>
<dbReference type="EMBL" id="JAUEPO010000002">
    <property type="protein sequence ID" value="KAK3331826.1"/>
    <property type="molecule type" value="Genomic_DNA"/>
</dbReference>
<feature type="signal peptide" evidence="1">
    <location>
        <begin position="1"/>
        <end position="27"/>
    </location>
</feature>
<protein>
    <submittedName>
        <fullName evidence="2">Uncharacterized protein</fullName>
    </submittedName>
</protein>
<dbReference type="AlphaFoldDB" id="A0AAE0IV08"/>
<evidence type="ECO:0000313" key="2">
    <source>
        <dbReference type="EMBL" id="KAK3331826.1"/>
    </source>
</evidence>
<evidence type="ECO:0000313" key="3">
    <source>
        <dbReference type="Proteomes" id="UP001286456"/>
    </source>
</evidence>
<gene>
    <name evidence="2" type="ORF">B0T19DRAFT_397651</name>
</gene>
<reference evidence="2" key="1">
    <citation type="journal article" date="2023" name="Mol. Phylogenet. Evol.">
        <title>Genome-scale phylogeny and comparative genomics of the fungal order Sordariales.</title>
        <authorList>
            <person name="Hensen N."/>
            <person name="Bonometti L."/>
            <person name="Westerberg I."/>
            <person name="Brannstrom I.O."/>
            <person name="Guillou S."/>
            <person name="Cros-Aarteil S."/>
            <person name="Calhoun S."/>
            <person name="Haridas S."/>
            <person name="Kuo A."/>
            <person name="Mondo S."/>
            <person name="Pangilinan J."/>
            <person name="Riley R."/>
            <person name="LaButti K."/>
            <person name="Andreopoulos B."/>
            <person name="Lipzen A."/>
            <person name="Chen C."/>
            <person name="Yan M."/>
            <person name="Daum C."/>
            <person name="Ng V."/>
            <person name="Clum A."/>
            <person name="Steindorff A."/>
            <person name="Ohm R.A."/>
            <person name="Martin F."/>
            <person name="Silar P."/>
            <person name="Natvig D.O."/>
            <person name="Lalanne C."/>
            <person name="Gautier V."/>
            <person name="Ament-Velasquez S.L."/>
            <person name="Kruys A."/>
            <person name="Hutchinson M.I."/>
            <person name="Powell A.J."/>
            <person name="Barry K."/>
            <person name="Miller A.N."/>
            <person name="Grigoriev I.V."/>
            <person name="Debuchy R."/>
            <person name="Gladieux P."/>
            <person name="Hiltunen Thoren M."/>
            <person name="Johannesson H."/>
        </authorList>
    </citation>
    <scope>NUCLEOTIDE SEQUENCE</scope>
    <source>
        <strain evidence="2">SMH4131-1</strain>
    </source>
</reference>
<feature type="chain" id="PRO_5042008616" evidence="1">
    <location>
        <begin position="28"/>
        <end position="162"/>
    </location>
</feature>
<sequence length="162" mass="16936">MANLRNVFPTAVAVLLCLANGVSLSRANKLFDAHDDVSLYAARNLAIPQAYQVPLLIDSSGVSSSSNDNMSVPVAGFTAVMASQTPGTAPPLQLPTQYPNRFTSNSTRAALAPPPPQYRCCTLSCDTCVSHSSCNPATQSTACMSDVVVAGLYKVRLKLGSG</sequence>
<keyword evidence="1" id="KW-0732">Signal</keyword>
<reference evidence="2" key="2">
    <citation type="submission" date="2023-06" db="EMBL/GenBank/DDBJ databases">
        <authorList>
            <consortium name="Lawrence Berkeley National Laboratory"/>
            <person name="Haridas S."/>
            <person name="Hensen N."/>
            <person name="Bonometti L."/>
            <person name="Westerberg I."/>
            <person name="Brannstrom I.O."/>
            <person name="Guillou S."/>
            <person name="Cros-Aarteil S."/>
            <person name="Calhoun S."/>
            <person name="Kuo A."/>
            <person name="Mondo S."/>
            <person name="Pangilinan J."/>
            <person name="Riley R."/>
            <person name="Labutti K."/>
            <person name="Andreopoulos B."/>
            <person name="Lipzen A."/>
            <person name="Chen C."/>
            <person name="Yanf M."/>
            <person name="Daum C."/>
            <person name="Ng V."/>
            <person name="Clum A."/>
            <person name="Steindorff A."/>
            <person name="Ohm R."/>
            <person name="Martin F."/>
            <person name="Silar P."/>
            <person name="Natvig D."/>
            <person name="Lalanne C."/>
            <person name="Gautier V."/>
            <person name="Ament-Velasquez S.L."/>
            <person name="Kruys A."/>
            <person name="Hutchinson M.I."/>
            <person name="Powell A.J."/>
            <person name="Barry K."/>
            <person name="Miller A.N."/>
            <person name="Grigoriev I.V."/>
            <person name="Debuchy R."/>
            <person name="Gladieux P."/>
            <person name="Thoren M.H."/>
            <person name="Johannesson H."/>
        </authorList>
    </citation>
    <scope>NUCLEOTIDE SEQUENCE</scope>
    <source>
        <strain evidence="2">SMH4131-1</strain>
    </source>
</reference>
<dbReference type="Proteomes" id="UP001286456">
    <property type="component" value="Unassembled WGS sequence"/>
</dbReference>
<accession>A0AAE0IV08</accession>
<comment type="caution">
    <text evidence="2">The sequence shown here is derived from an EMBL/GenBank/DDBJ whole genome shotgun (WGS) entry which is preliminary data.</text>
</comment>
<proteinExistence type="predicted"/>